<evidence type="ECO:0000259" key="10">
    <source>
        <dbReference type="PROSITE" id="PS50195"/>
    </source>
</evidence>
<evidence type="ECO:0000256" key="5">
    <source>
        <dbReference type="ARBA" id="ARBA00022927"/>
    </source>
</evidence>
<sequence length="625" mass="71896">MSENCLCCTIANQLNLYYGPAQALPLPSPHSQNSIKIIKSELQLALRKRYISYLISFDDQQVFRRYSEFDGLRYLLTRIYPTIVVPPLPDKHSLFQHIYTNNKTKTEKKIVQNRVRGLEIFLNRIALNKTLRQEHIFHRFLKSDDSWDEILHSTTVTNLPSNPLYFSPSHNLCHSPDLKKPLERTSIAATNDIVKVAPIPSFFSKITQPNIEWENHVIESNVFYKIWKEKIELNSKKIALKLKLLNDSYSELGAILNAFSLITESNTSSLIEHTGQTIDKMVSNRESTQNTFSIHVWDPIFEYSKFFSAKKNVLHFRDLKQIQIEQTQAALKKANTKINHLTYIDNEFNRLSTALASDTIDSDLSSKIVESPTQNQTLDTTQFNTNSTSIFQKPSLDNLSKNNSPEINQNNHLSPPEFFNQKSLIQNTDFSEFPSISNNYKNSSSDINCDADNRKKNKSYSTKKTLIEKSHDEQQPSEKSLFHNDVLKNEDNYTSQPDDSVQVDVANLPLQSRIIESPKVITSSLLNQLSFALYKIVDIDPGQQRKLKIAKLKKKISVLKELDLILSKDIDIISENILESINGFHSTMKVDLYFIFTHIATLEIAWSKKDCDFWMLNSSLFENKN</sequence>
<keyword evidence="5" id="KW-0653">Protein transport</keyword>
<name>A0A2T9YB86_9FUNG</name>
<feature type="compositionally biased region" description="Polar residues" evidence="9">
    <location>
        <begin position="435"/>
        <end position="447"/>
    </location>
</feature>
<evidence type="ECO:0000256" key="6">
    <source>
        <dbReference type="ARBA" id="ARBA00023006"/>
    </source>
</evidence>
<evidence type="ECO:0000256" key="2">
    <source>
        <dbReference type="ARBA" id="ARBA00010883"/>
    </source>
</evidence>
<dbReference type="InterPro" id="IPR036871">
    <property type="entry name" value="PX_dom_sf"/>
</dbReference>
<dbReference type="InterPro" id="IPR044106">
    <property type="entry name" value="PX_Snx41/Atg20"/>
</dbReference>
<evidence type="ECO:0000256" key="9">
    <source>
        <dbReference type="SAM" id="MobiDB-lite"/>
    </source>
</evidence>
<evidence type="ECO:0000313" key="12">
    <source>
        <dbReference type="Proteomes" id="UP000245383"/>
    </source>
</evidence>
<accession>A0A2T9YB86</accession>
<dbReference type="GO" id="GO:0006914">
    <property type="term" value="P:autophagy"/>
    <property type="evidence" value="ECO:0007669"/>
    <property type="project" value="UniProtKB-KW"/>
</dbReference>
<evidence type="ECO:0000313" key="11">
    <source>
        <dbReference type="EMBL" id="PVU89603.1"/>
    </source>
</evidence>
<feature type="compositionally biased region" description="Polar residues" evidence="9">
    <location>
        <begin position="394"/>
        <end position="413"/>
    </location>
</feature>
<dbReference type="GO" id="GO:0015031">
    <property type="term" value="P:protein transport"/>
    <property type="evidence" value="ECO:0007669"/>
    <property type="project" value="UniProtKB-KW"/>
</dbReference>
<dbReference type="GO" id="GO:0042147">
    <property type="term" value="P:retrograde transport, endosome to Golgi"/>
    <property type="evidence" value="ECO:0007669"/>
    <property type="project" value="InterPro"/>
</dbReference>
<dbReference type="GO" id="GO:0005829">
    <property type="term" value="C:cytosol"/>
    <property type="evidence" value="ECO:0007669"/>
    <property type="project" value="GOC"/>
</dbReference>
<dbReference type="OrthoDB" id="289314at2759"/>
<comment type="caution">
    <text evidence="11">The sequence shown here is derived from an EMBL/GenBank/DDBJ whole genome shotgun (WGS) entry which is preliminary data.</text>
</comment>
<keyword evidence="7" id="KW-0446">Lipid-binding</keyword>
<dbReference type="CDD" id="cd06867">
    <property type="entry name" value="PX_SNX41_42"/>
    <property type="match status" value="1"/>
</dbReference>
<keyword evidence="6" id="KW-0072">Autophagy</keyword>
<evidence type="ECO:0000256" key="8">
    <source>
        <dbReference type="ARBA" id="ARBA00023136"/>
    </source>
</evidence>
<dbReference type="Proteomes" id="UP000245383">
    <property type="component" value="Unassembled WGS sequence"/>
</dbReference>
<feature type="region of interest" description="Disordered" evidence="9">
    <location>
        <begin position="394"/>
        <end position="417"/>
    </location>
</feature>
<dbReference type="PANTHER" id="PTHR46979">
    <property type="entry name" value="SORTING NEXIN-41"/>
    <property type="match status" value="1"/>
</dbReference>
<feature type="region of interest" description="Disordered" evidence="9">
    <location>
        <begin position="435"/>
        <end position="482"/>
    </location>
</feature>
<dbReference type="EMBL" id="MBFR01000306">
    <property type="protein sequence ID" value="PVU89603.1"/>
    <property type="molecule type" value="Genomic_DNA"/>
</dbReference>
<organism evidence="11 12">
    <name type="scientific">Smittium simulii</name>
    <dbReference type="NCBI Taxonomy" id="133385"/>
    <lineage>
        <taxon>Eukaryota</taxon>
        <taxon>Fungi</taxon>
        <taxon>Fungi incertae sedis</taxon>
        <taxon>Zoopagomycota</taxon>
        <taxon>Kickxellomycotina</taxon>
        <taxon>Harpellomycetes</taxon>
        <taxon>Harpellales</taxon>
        <taxon>Legeriomycetaceae</taxon>
        <taxon>Smittium</taxon>
    </lineage>
</organism>
<feature type="domain" description="PX" evidence="10">
    <location>
        <begin position="1"/>
        <end position="147"/>
    </location>
</feature>
<evidence type="ECO:0000256" key="1">
    <source>
        <dbReference type="ARBA" id="ARBA00004481"/>
    </source>
</evidence>
<dbReference type="GO" id="GO:0035091">
    <property type="term" value="F:phosphatidylinositol binding"/>
    <property type="evidence" value="ECO:0007669"/>
    <property type="project" value="InterPro"/>
</dbReference>
<dbReference type="Pfam" id="PF00787">
    <property type="entry name" value="PX"/>
    <property type="match status" value="1"/>
</dbReference>
<dbReference type="PANTHER" id="PTHR46979:SF3">
    <property type="entry name" value="AUTOPHAGY-RELATED PROTEIN 20"/>
    <property type="match status" value="1"/>
</dbReference>
<dbReference type="GO" id="GO:0010008">
    <property type="term" value="C:endosome membrane"/>
    <property type="evidence" value="ECO:0007669"/>
    <property type="project" value="UniProtKB-SubCell"/>
</dbReference>
<keyword evidence="4" id="KW-0967">Endosome</keyword>
<dbReference type="Gene3D" id="1.20.1270.60">
    <property type="entry name" value="Arfaptin homology (AH) domain/BAR domain"/>
    <property type="match status" value="1"/>
</dbReference>
<evidence type="ECO:0000256" key="4">
    <source>
        <dbReference type="ARBA" id="ARBA00022753"/>
    </source>
</evidence>
<gene>
    <name evidence="11" type="ORF">BB561_005269</name>
</gene>
<keyword evidence="12" id="KW-1185">Reference proteome</keyword>
<dbReference type="STRING" id="133385.A0A2T9YB86"/>
<comment type="similarity">
    <text evidence="2">Belongs to the sorting nexin family.</text>
</comment>
<keyword evidence="8" id="KW-0472">Membrane</keyword>
<reference evidence="11 12" key="1">
    <citation type="journal article" date="2018" name="MBio">
        <title>Comparative Genomics Reveals the Core Gene Toolbox for the Fungus-Insect Symbiosis.</title>
        <authorList>
            <person name="Wang Y."/>
            <person name="Stata M."/>
            <person name="Wang W."/>
            <person name="Stajich J.E."/>
            <person name="White M.M."/>
            <person name="Moncalvo J.M."/>
        </authorList>
    </citation>
    <scope>NUCLEOTIDE SEQUENCE [LARGE SCALE GENOMIC DNA]</scope>
    <source>
        <strain evidence="11 12">SWE-8-4</strain>
    </source>
</reference>
<feature type="compositionally biased region" description="Basic and acidic residues" evidence="9">
    <location>
        <begin position="465"/>
        <end position="482"/>
    </location>
</feature>
<dbReference type="InterPro" id="IPR027267">
    <property type="entry name" value="AH/BAR_dom_sf"/>
</dbReference>
<dbReference type="AlphaFoldDB" id="A0A2T9YB86"/>
<evidence type="ECO:0000256" key="7">
    <source>
        <dbReference type="ARBA" id="ARBA00023121"/>
    </source>
</evidence>
<evidence type="ECO:0000256" key="3">
    <source>
        <dbReference type="ARBA" id="ARBA00022448"/>
    </source>
</evidence>
<dbReference type="Gene3D" id="3.30.1520.10">
    <property type="entry name" value="Phox-like domain"/>
    <property type="match status" value="1"/>
</dbReference>
<dbReference type="SMART" id="SM00312">
    <property type="entry name" value="PX"/>
    <property type="match status" value="1"/>
</dbReference>
<dbReference type="SUPFAM" id="SSF64268">
    <property type="entry name" value="PX domain"/>
    <property type="match status" value="1"/>
</dbReference>
<dbReference type="PROSITE" id="PS50195">
    <property type="entry name" value="PX"/>
    <property type="match status" value="1"/>
</dbReference>
<dbReference type="InterPro" id="IPR051079">
    <property type="entry name" value="Sorting_Nexin_Autophagy"/>
</dbReference>
<comment type="subcellular location">
    <subcellularLocation>
        <location evidence="1">Endosome membrane</location>
        <topology evidence="1">Peripheral membrane protein</topology>
    </subcellularLocation>
</comment>
<proteinExistence type="inferred from homology"/>
<dbReference type="InterPro" id="IPR001683">
    <property type="entry name" value="PX_dom"/>
</dbReference>
<protein>
    <recommendedName>
        <fullName evidence="10">PX domain-containing protein</fullName>
    </recommendedName>
</protein>
<keyword evidence="3" id="KW-0813">Transport</keyword>